<evidence type="ECO:0000256" key="6">
    <source>
        <dbReference type="ARBA" id="ARBA00039459"/>
    </source>
</evidence>
<sequence length="146" mass="16244">MADTAVPSTFVDYLEKLKCYMKTTKGFILTAEIIISLIIVVCYGVSLHAGYTALAAFEMFSSIAFFIIFWLELDKKFQKIDWVWVDLFRTGIAVLVFIITSLICVINGTGARIIGGVPRGCQAFMPTCLVKKSVSVITNIFPLLEK</sequence>
<feature type="transmembrane region" description="Helical" evidence="8">
    <location>
        <begin position="52"/>
        <end position="71"/>
    </location>
</feature>
<dbReference type="GeneTree" id="ENSGT00940000158528"/>
<evidence type="ECO:0000313" key="10">
    <source>
        <dbReference type="Ensembl" id="ENSCSEP00000028393.1"/>
    </source>
</evidence>
<dbReference type="Proteomes" id="UP000265120">
    <property type="component" value="Chromosome 12"/>
</dbReference>
<evidence type="ECO:0000256" key="5">
    <source>
        <dbReference type="ARBA" id="ARBA00037152"/>
    </source>
</evidence>
<feature type="transmembrane region" description="Helical" evidence="8">
    <location>
        <begin position="83"/>
        <end position="103"/>
    </location>
</feature>
<reference evidence="10" key="2">
    <citation type="submission" date="2025-08" db="UniProtKB">
        <authorList>
            <consortium name="Ensembl"/>
        </authorList>
    </citation>
    <scope>IDENTIFICATION</scope>
</reference>
<reference evidence="10 11" key="1">
    <citation type="journal article" date="2014" name="Nat. Genet.">
        <title>Whole-genome sequence of a flatfish provides insights into ZW sex chromosome evolution and adaptation to a benthic lifestyle.</title>
        <authorList>
            <person name="Chen S."/>
            <person name="Zhang G."/>
            <person name="Shao C."/>
            <person name="Huang Q."/>
            <person name="Liu G."/>
            <person name="Zhang P."/>
            <person name="Song W."/>
            <person name="An N."/>
            <person name="Chalopin D."/>
            <person name="Volff J.N."/>
            <person name="Hong Y."/>
            <person name="Li Q."/>
            <person name="Sha Z."/>
            <person name="Zhou H."/>
            <person name="Xie M."/>
            <person name="Yu Q."/>
            <person name="Liu Y."/>
            <person name="Xiang H."/>
            <person name="Wang N."/>
            <person name="Wu K."/>
            <person name="Yang C."/>
            <person name="Zhou Q."/>
            <person name="Liao X."/>
            <person name="Yang L."/>
            <person name="Hu Q."/>
            <person name="Zhang J."/>
            <person name="Meng L."/>
            <person name="Jin L."/>
            <person name="Tian Y."/>
            <person name="Lian J."/>
            <person name="Yang J."/>
            <person name="Miao G."/>
            <person name="Liu S."/>
            <person name="Liang Z."/>
            <person name="Yan F."/>
            <person name="Li Y."/>
            <person name="Sun B."/>
            <person name="Zhang H."/>
            <person name="Zhang J."/>
            <person name="Zhu Y."/>
            <person name="Du M."/>
            <person name="Zhao Y."/>
            <person name="Schartl M."/>
            <person name="Tang Q."/>
            <person name="Wang J."/>
        </authorList>
    </citation>
    <scope>NUCLEOTIDE SEQUENCE</scope>
</reference>
<comment type="function">
    <text evidence="5">May play a role in cell differentiation in the intestinal epithelium.</text>
</comment>
<dbReference type="InParanoid" id="A0A3P8WLR7"/>
<evidence type="ECO:0000313" key="11">
    <source>
        <dbReference type="Proteomes" id="UP000265120"/>
    </source>
</evidence>
<evidence type="ECO:0000256" key="7">
    <source>
        <dbReference type="PROSITE-ProRule" id="PRU00581"/>
    </source>
</evidence>
<evidence type="ECO:0000259" key="9">
    <source>
        <dbReference type="PROSITE" id="PS51225"/>
    </source>
</evidence>
<keyword evidence="3 8" id="KW-1133">Transmembrane helix</keyword>
<reference evidence="10" key="3">
    <citation type="submission" date="2025-09" db="UniProtKB">
        <authorList>
            <consortium name="Ensembl"/>
        </authorList>
    </citation>
    <scope>IDENTIFICATION</scope>
</reference>
<evidence type="ECO:0000256" key="3">
    <source>
        <dbReference type="ARBA" id="ARBA00022989"/>
    </source>
</evidence>
<dbReference type="GO" id="GO:0016020">
    <property type="term" value="C:membrane"/>
    <property type="evidence" value="ECO:0007669"/>
    <property type="project" value="UniProtKB-SubCell"/>
</dbReference>
<evidence type="ECO:0000256" key="4">
    <source>
        <dbReference type="ARBA" id="ARBA00023136"/>
    </source>
</evidence>
<keyword evidence="2 7" id="KW-0812">Transmembrane</keyword>
<dbReference type="PROSITE" id="PS51225">
    <property type="entry name" value="MARVEL"/>
    <property type="match status" value="1"/>
</dbReference>
<dbReference type="InterPro" id="IPR050578">
    <property type="entry name" value="MARVEL-CKLF_proteins"/>
</dbReference>
<dbReference type="AlphaFoldDB" id="A0A3P8WLR7"/>
<dbReference type="InterPro" id="IPR008253">
    <property type="entry name" value="Marvel"/>
</dbReference>
<dbReference type="PANTHER" id="PTHR22776">
    <property type="entry name" value="MARVEL-CONTAINING POTENTIAL LIPID RAFT-ASSOCIATED PROTEIN"/>
    <property type="match status" value="1"/>
</dbReference>
<dbReference type="PANTHER" id="PTHR22776:SF4">
    <property type="entry name" value="PROTEOLIPID PROTEIN 2"/>
    <property type="match status" value="1"/>
</dbReference>
<proteinExistence type="predicted"/>
<keyword evidence="4 7" id="KW-0472">Membrane</keyword>
<feature type="domain" description="MARVEL" evidence="9">
    <location>
        <begin position="20"/>
        <end position="138"/>
    </location>
</feature>
<protein>
    <recommendedName>
        <fullName evidence="6">Proteolipid protein 2</fullName>
    </recommendedName>
</protein>
<accession>A0A3P8WLR7</accession>
<organism evidence="10 11">
    <name type="scientific">Cynoglossus semilaevis</name>
    <name type="common">Tongue sole</name>
    <dbReference type="NCBI Taxonomy" id="244447"/>
    <lineage>
        <taxon>Eukaryota</taxon>
        <taxon>Metazoa</taxon>
        <taxon>Chordata</taxon>
        <taxon>Craniata</taxon>
        <taxon>Vertebrata</taxon>
        <taxon>Euteleostomi</taxon>
        <taxon>Actinopterygii</taxon>
        <taxon>Neopterygii</taxon>
        <taxon>Teleostei</taxon>
        <taxon>Neoteleostei</taxon>
        <taxon>Acanthomorphata</taxon>
        <taxon>Carangaria</taxon>
        <taxon>Pleuronectiformes</taxon>
        <taxon>Pleuronectoidei</taxon>
        <taxon>Cynoglossidae</taxon>
        <taxon>Cynoglossinae</taxon>
        <taxon>Cynoglossus</taxon>
    </lineage>
</organism>
<evidence type="ECO:0000256" key="8">
    <source>
        <dbReference type="SAM" id="Phobius"/>
    </source>
</evidence>
<dbReference type="Ensembl" id="ENSCSET00000028775.1">
    <property type="protein sequence ID" value="ENSCSEP00000028393.1"/>
    <property type="gene ID" value="ENSCSEG00000018167.1"/>
</dbReference>
<comment type="subcellular location">
    <subcellularLocation>
        <location evidence="1">Membrane</location>
        <topology evidence="1">Multi-pass membrane protein</topology>
    </subcellularLocation>
</comment>
<keyword evidence="11" id="KW-1185">Reference proteome</keyword>
<name>A0A3P8WLR7_CYNSE</name>
<evidence type="ECO:0000256" key="2">
    <source>
        <dbReference type="ARBA" id="ARBA00022692"/>
    </source>
</evidence>
<feature type="transmembrane region" description="Helical" evidence="8">
    <location>
        <begin position="26"/>
        <end position="46"/>
    </location>
</feature>
<evidence type="ECO:0000256" key="1">
    <source>
        <dbReference type="ARBA" id="ARBA00004141"/>
    </source>
</evidence>